<feature type="compositionally biased region" description="Acidic residues" evidence="1">
    <location>
        <begin position="50"/>
        <end position="61"/>
    </location>
</feature>
<reference evidence="2" key="1">
    <citation type="submission" date="2021-03" db="EMBL/GenBank/DDBJ databases">
        <title>Draft genome sequence of rust myrtle Austropuccinia psidii MF-1, a brazilian biotype.</title>
        <authorList>
            <person name="Quecine M.C."/>
            <person name="Pachon D.M.R."/>
            <person name="Bonatelli M.L."/>
            <person name="Correr F.H."/>
            <person name="Franceschini L.M."/>
            <person name="Leite T.F."/>
            <person name="Margarido G.R.A."/>
            <person name="Almeida C.A."/>
            <person name="Ferrarezi J.A."/>
            <person name="Labate C.A."/>
        </authorList>
    </citation>
    <scope>NUCLEOTIDE SEQUENCE</scope>
    <source>
        <strain evidence="2">MF-1</strain>
    </source>
</reference>
<sequence length="73" mass="8118">MVELKDKPKEIVAEVAKKKTCHNCGSTDDYAKNCAEEKKEVYTIEKVPEEETPTEDSDSDSMGDATGEQSDNF</sequence>
<evidence type="ECO:0000313" key="2">
    <source>
        <dbReference type="EMBL" id="MBW0480493.1"/>
    </source>
</evidence>
<dbReference type="EMBL" id="AVOT02005989">
    <property type="protein sequence ID" value="MBW0480493.1"/>
    <property type="molecule type" value="Genomic_DNA"/>
</dbReference>
<proteinExistence type="predicted"/>
<gene>
    <name evidence="2" type="ORF">O181_020208</name>
</gene>
<keyword evidence="3" id="KW-1185">Reference proteome</keyword>
<dbReference type="Proteomes" id="UP000765509">
    <property type="component" value="Unassembled WGS sequence"/>
</dbReference>
<name>A0A9Q3CCH2_9BASI</name>
<feature type="region of interest" description="Disordered" evidence="1">
    <location>
        <begin position="41"/>
        <end position="73"/>
    </location>
</feature>
<accession>A0A9Q3CCH2</accession>
<comment type="caution">
    <text evidence="2">The sequence shown here is derived from an EMBL/GenBank/DDBJ whole genome shotgun (WGS) entry which is preliminary data.</text>
</comment>
<evidence type="ECO:0000313" key="3">
    <source>
        <dbReference type="Proteomes" id="UP000765509"/>
    </source>
</evidence>
<protein>
    <submittedName>
        <fullName evidence="2">Uncharacterized protein</fullName>
    </submittedName>
</protein>
<evidence type="ECO:0000256" key="1">
    <source>
        <dbReference type="SAM" id="MobiDB-lite"/>
    </source>
</evidence>
<dbReference type="AlphaFoldDB" id="A0A9Q3CCH2"/>
<organism evidence="2 3">
    <name type="scientific">Austropuccinia psidii MF-1</name>
    <dbReference type="NCBI Taxonomy" id="1389203"/>
    <lineage>
        <taxon>Eukaryota</taxon>
        <taxon>Fungi</taxon>
        <taxon>Dikarya</taxon>
        <taxon>Basidiomycota</taxon>
        <taxon>Pucciniomycotina</taxon>
        <taxon>Pucciniomycetes</taxon>
        <taxon>Pucciniales</taxon>
        <taxon>Sphaerophragmiaceae</taxon>
        <taxon>Austropuccinia</taxon>
    </lineage>
</organism>